<keyword evidence="2" id="KW-0810">Translation regulation</keyword>
<comment type="similarity">
    <text evidence="1">Belongs to the eIF4E-binding protein family.</text>
</comment>
<dbReference type="EMBL" id="JAIQCJ010002290">
    <property type="protein sequence ID" value="KAJ8777777.1"/>
    <property type="molecule type" value="Genomic_DNA"/>
</dbReference>
<reference evidence="5 6" key="1">
    <citation type="submission" date="2022-11" db="EMBL/GenBank/DDBJ databases">
        <title>Whole genome sequence of Eschrichtius robustus ER-17-0199.</title>
        <authorList>
            <person name="Bruniche-Olsen A."/>
            <person name="Black A.N."/>
            <person name="Fields C.J."/>
            <person name="Walden K."/>
            <person name="Dewoody J.A."/>
        </authorList>
    </citation>
    <scope>NUCLEOTIDE SEQUENCE [LARGE SCALE GENOMIC DNA]</scope>
    <source>
        <strain evidence="5">ER-17-0199</strain>
        <tissue evidence="5">Blubber</tissue>
    </source>
</reference>
<protein>
    <submittedName>
        <fullName evidence="5">Uncharacterized protein</fullName>
    </submittedName>
</protein>
<keyword evidence="3" id="KW-0652">Protein synthesis inhibitor</keyword>
<evidence type="ECO:0000256" key="4">
    <source>
        <dbReference type="SAM" id="MobiDB-lite"/>
    </source>
</evidence>
<evidence type="ECO:0000313" key="5">
    <source>
        <dbReference type="EMBL" id="KAJ8777777.1"/>
    </source>
</evidence>
<dbReference type="PANTHER" id="PTHR12669">
    <property type="entry name" value="EUKARYOTIC TRANSLATION INITIATION FACTOR 4E-BINDING PROTEIN"/>
    <property type="match status" value="1"/>
</dbReference>
<feature type="compositionally biased region" description="Polar residues" evidence="4">
    <location>
        <begin position="34"/>
        <end position="46"/>
    </location>
</feature>
<evidence type="ECO:0000313" key="6">
    <source>
        <dbReference type="Proteomes" id="UP001159641"/>
    </source>
</evidence>
<dbReference type="GO" id="GO:0008190">
    <property type="term" value="F:eukaryotic initiation factor 4E binding"/>
    <property type="evidence" value="ECO:0007669"/>
    <property type="project" value="InterPro"/>
</dbReference>
<dbReference type="Proteomes" id="UP001159641">
    <property type="component" value="Unassembled WGS sequence"/>
</dbReference>
<comment type="caution">
    <text evidence="5">The sequence shown here is derived from an EMBL/GenBank/DDBJ whole genome shotgun (WGS) entry which is preliminary data.</text>
</comment>
<evidence type="ECO:0000256" key="1">
    <source>
        <dbReference type="ARBA" id="ARBA00005480"/>
    </source>
</evidence>
<dbReference type="AlphaFoldDB" id="A0AB34GEM5"/>
<dbReference type="InterPro" id="IPR008606">
    <property type="entry name" value="EIF4EBP"/>
</dbReference>
<feature type="region of interest" description="Disordered" evidence="4">
    <location>
        <begin position="24"/>
        <end position="66"/>
    </location>
</feature>
<evidence type="ECO:0000256" key="2">
    <source>
        <dbReference type="ARBA" id="ARBA00022845"/>
    </source>
</evidence>
<dbReference type="Pfam" id="PF05456">
    <property type="entry name" value="eIF_4EBP"/>
    <property type="match status" value="1"/>
</dbReference>
<dbReference type="GO" id="GO:0005737">
    <property type="term" value="C:cytoplasm"/>
    <property type="evidence" value="ECO:0007669"/>
    <property type="project" value="TreeGrafter"/>
</dbReference>
<keyword evidence="6" id="KW-1185">Reference proteome</keyword>
<evidence type="ECO:0000256" key="3">
    <source>
        <dbReference type="ARBA" id="ARBA00023193"/>
    </source>
</evidence>
<gene>
    <name evidence="5" type="ORF">J1605_014206</name>
</gene>
<dbReference type="PANTHER" id="PTHR12669:SF14">
    <property type="entry name" value="EUKARYOTIC TRANSLATION INITIATION FACTOR 4E-BINDING PROTEIN 1"/>
    <property type="match status" value="1"/>
</dbReference>
<sequence length="293" mass="30210">MSSGSSCSQTPSRAIPATRRVVLGDGVHLPPGDYSSTPGGTLFSTTPGGRHGLGGRRAPAPGAGGVENGLGRAGGLGNRQLDVATGLRGAATGKSGYGASGRRALFPSRGTPSFGLRVLACSSSASATRVADRPITRVVLSEGTWGRGQRCAEKHVLLSGGKGGNRVSSLRMDEEEEAELARQPGFGYTLQRSPCLPSPAQHSHLNILDFLEYWQDELAGPDVKGSLGGSVLFCFSTKILSRTGRLCLPNRLPIKNSRPGKGGEGEPCGPARPRLCLPVVGAPVVGAPPVSRL</sequence>
<name>A0AB34GEM5_ESCRO</name>
<accession>A0AB34GEM5</accession>
<proteinExistence type="inferred from homology"/>
<dbReference type="GO" id="GO:0045947">
    <property type="term" value="P:negative regulation of translational initiation"/>
    <property type="evidence" value="ECO:0007669"/>
    <property type="project" value="InterPro"/>
</dbReference>
<organism evidence="5 6">
    <name type="scientific">Eschrichtius robustus</name>
    <name type="common">California gray whale</name>
    <name type="synonym">Eschrichtius gibbosus</name>
    <dbReference type="NCBI Taxonomy" id="9764"/>
    <lineage>
        <taxon>Eukaryota</taxon>
        <taxon>Metazoa</taxon>
        <taxon>Chordata</taxon>
        <taxon>Craniata</taxon>
        <taxon>Vertebrata</taxon>
        <taxon>Euteleostomi</taxon>
        <taxon>Mammalia</taxon>
        <taxon>Eutheria</taxon>
        <taxon>Laurasiatheria</taxon>
        <taxon>Artiodactyla</taxon>
        <taxon>Whippomorpha</taxon>
        <taxon>Cetacea</taxon>
        <taxon>Mysticeti</taxon>
        <taxon>Eschrichtiidae</taxon>
        <taxon>Eschrichtius</taxon>
    </lineage>
</organism>